<dbReference type="PANTHER" id="PTHR24223">
    <property type="entry name" value="ATP-BINDING CASSETTE SUB-FAMILY C"/>
    <property type="match status" value="1"/>
</dbReference>
<feature type="transmembrane region" description="Helical" evidence="13">
    <location>
        <begin position="77"/>
        <end position="100"/>
    </location>
</feature>
<dbReference type="Pfam" id="PF24358">
    <property type="entry name" value="ABCC10_N"/>
    <property type="match status" value="2"/>
</dbReference>
<keyword evidence="5 13" id="KW-0812">Transmembrane</keyword>
<gene>
    <name evidence="16" type="ORF">KK1_043197</name>
</gene>
<feature type="transmembrane region" description="Helical" evidence="13">
    <location>
        <begin position="835"/>
        <end position="855"/>
    </location>
</feature>
<keyword evidence="17" id="KW-1185">Reference proteome</keyword>
<dbReference type="CDD" id="cd18580">
    <property type="entry name" value="ABC_6TM_ABCC_D2"/>
    <property type="match status" value="1"/>
</dbReference>
<dbReference type="FunFam" id="3.40.50.300:FF:000923">
    <property type="entry name" value="ABC transporter C family member 10"/>
    <property type="match status" value="1"/>
</dbReference>
<dbReference type="InterPro" id="IPR011527">
    <property type="entry name" value="ABC1_TM_dom"/>
</dbReference>
<evidence type="ECO:0000256" key="2">
    <source>
        <dbReference type="ARBA" id="ARBA00009726"/>
    </source>
</evidence>
<dbReference type="PROSITE" id="PS50893">
    <property type="entry name" value="ABC_TRANSPORTER_2"/>
    <property type="match status" value="2"/>
</dbReference>
<dbReference type="SUPFAM" id="SSF52540">
    <property type="entry name" value="P-loop containing nucleoside triphosphate hydrolases"/>
    <property type="match status" value="2"/>
</dbReference>
<evidence type="ECO:0000256" key="11">
    <source>
        <dbReference type="ARBA" id="ARBA00023136"/>
    </source>
</evidence>
<keyword evidence="11 13" id="KW-0472">Membrane</keyword>
<dbReference type="InterPro" id="IPR044746">
    <property type="entry name" value="ABCC_6TM_D1"/>
</dbReference>
<feature type="domain" description="ABC transporter" evidence="14">
    <location>
        <begin position="546"/>
        <end position="767"/>
    </location>
</feature>
<dbReference type="InterPro" id="IPR036640">
    <property type="entry name" value="ABC1_TM_sf"/>
</dbReference>
<feature type="transmembrane region" description="Helical" evidence="13">
    <location>
        <begin position="202"/>
        <end position="219"/>
    </location>
</feature>
<evidence type="ECO:0000313" key="16">
    <source>
        <dbReference type="EMBL" id="KYP35744.1"/>
    </source>
</evidence>
<evidence type="ECO:0000256" key="12">
    <source>
        <dbReference type="ARBA" id="ARBA00034018"/>
    </source>
</evidence>
<dbReference type="EC" id="7.6.2.2" evidence="3"/>
<feature type="domain" description="ABC transmembrane type-1" evidence="15">
    <location>
        <begin position="847"/>
        <end position="1103"/>
    </location>
</feature>
<sequence>MEDFWSMICGNSVCSKTVGKPFYYDFKFLTDPSACINHLLIICFDVLLLIMLSFAMIQKSLSRPCHGLIRVERYSNLQLFSSIASGSLGLMHLCLGIWVLEEKLRKNHTTFPINWWVWLWLFSILTFFVYGIFCLLSMSYSISNRELSLKVALDVLCFPGAFLLLLCTYRVSKYEDTNRETNEGLYAPLSDQFNDDDPNRCVTPFANAGFFSMMSFWWLNPLMKKGQEKTLEDEDIPKLRELDRAQSCYLSFEEQLNKQIEKDPSSHVSILWIIILCHRKEILISGLFALLKVLTLSSGPLLLNAFILIAEGNESFKDEGYVLVLSLFIIKIIESLSQRQWYFRSRLVGMKVRSLLTAAIYKKLLRLSNVARLTHSSGEIMNYVTVDAYRIGEFPFWFHQTWTTSVQICIALVVLFLLKLYAWENHFKKAIEKLRKVELKLLAAVQLRKAYNIFIFWSSPVLVSAASFGVCYFLKIPLHANNVFTFVATLRIVQEPITTIPDVIGVVIQAKVAFTRIIKFLEAPELQSGYFRNKCFVNNLKDPILIKHADFSWEDSVSKPTLRNMNLEVKHGQKVAICGEVGSGKSTLLSTILGEVPLIKGTIEVYGKFAYVSQTAWIQTGTIRENILFGSDLDAERYQETLHRSSLVKDLKLFPYGDLTEIGERGVNLSGGQKQRIQLARALYQNADVYLLDDPFSAVDAHTATNLFNEYIMEGLREKTVLLVTHQVDFLPAFDFVLLMSDGEILEAAPYHHLLSWSKEFQNLVNAHKETAGSDNLKNVTSSKRHPTSAEDITQAFMKNQFHEAHRNQLIKQEERETGDTGFKPYLQYLNQLKCYVYFSVAALCHLIFVIGQILQNSWLATNVDNPHVSMMRLIVVYFLIGVISILFMLIRSLLLVSLGLQSSKYLFLQLMNSLFRAPMSFYDSTPLGRILSRVSSDLSIVDLDIPFSLTFVVGATINTYSTLTVLAIVTWPVLIISTPLVYIAIRLQRYYFASAKEVMRMNGTTKSFIANHIAESVAGVVTIRAFEEEDRFFAKNLDLIDINASPFFHSFSSNEWLIQRLEIVAAVVLASAALCMVLFPPGTFSSGFIGMALSYGLTLNFSEAAEVIEAKRPPLNWPNEGEVEINGLKVRYKLDGPLILHGITCTFKAGHKTGIVGRTGSGKSTLIGALFRLVEPAGGKIVVHGIDISSIGLHYLRSRFGVIPQDPTLFNGSVRYNLDPLSQHSDQEIWEVLGKCQLREVVQEKEEGLNSSVVEDGSNWSMGQRQLFCLGRAILRSSKILVLDEATASIDSATDLILQKTIRTEFVDCTVITVAHRIPTVMDCTMVLAISDGKVVEYDEPNALMKREGSLFRQLVQEYWSHFQSTESL</sequence>
<dbReference type="Gene3D" id="3.40.50.300">
    <property type="entry name" value="P-loop containing nucleotide triphosphate hydrolases"/>
    <property type="match status" value="2"/>
</dbReference>
<dbReference type="Gramene" id="C.cajan_40014.t">
    <property type="protein sequence ID" value="C.cajan_40014.t"/>
    <property type="gene ID" value="C.cajan_40014"/>
</dbReference>
<evidence type="ECO:0000259" key="14">
    <source>
        <dbReference type="PROSITE" id="PS50893"/>
    </source>
</evidence>
<feature type="transmembrane region" description="Helical" evidence="13">
    <location>
        <begin position="115"/>
        <end position="139"/>
    </location>
</feature>
<keyword evidence="7" id="KW-0547">Nucleotide-binding</keyword>
<dbReference type="FunFam" id="3.40.50.300:FF:000169">
    <property type="entry name" value="ABC transporter C family member 3"/>
    <property type="match status" value="1"/>
</dbReference>
<keyword evidence="4" id="KW-0813">Transport</keyword>
<feature type="transmembrane region" description="Helical" evidence="13">
    <location>
        <begin position="450"/>
        <end position="474"/>
    </location>
</feature>
<dbReference type="CDD" id="cd03250">
    <property type="entry name" value="ABCC_MRP_domain1"/>
    <property type="match status" value="1"/>
</dbReference>
<reference evidence="16" key="1">
    <citation type="journal article" date="2012" name="Nat. Biotechnol.">
        <title>Draft genome sequence of pigeonpea (Cajanus cajan), an orphan legume crop of resource-poor farmers.</title>
        <authorList>
            <person name="Varshney R.K."/>
            <person name="Chen W."/>
            <person name="Li Y."/>
            <person name="Bharti A.K."/>
            <person name="Saxena R.K."/>
            <person name="Schlueter J.A."/>
            <person name="Donoghue M.T."/>
            <person name="Azam S."/>
            <person name="Fan G."/>
            <person name="Whaley A.M."/>
            <person name="Farmer A.D."/>
            <person name="Sheridan J."/>
            <person name="Iwata A."/>
            <person name="Tuteja R."/>
            <person name="Penmetsa R.V."/>
            <person name="Wu W."/>
            <person name="Upadhyaya H.D."/>
            <person name="Yang S.P."/>
            <person name="Shah T."/>
            <person name="Saxena K.B."/>
            <person name="Michael T."/>
            <person name="McCombie W.R."/>
            <person name="Yang B."/>
            <person name="Zhang G."/>
            <person name="Yang H."/>
            <person name="Wang J."/>
            <person name="Spillane C."/>
            <person name="Cook D.R."/>
            <person name="May G.D."/>
            <person name="Xu X."/>
            <person name="Jackson S.A."/>
        </authorList>
    </citation>
    <scope>NUCLEOTIDE SEQUENCE [LARGE SCALE GENOMIC DNA]</scope>
</reference>
<evidence type="ECO:0000256" key="5">
    <source>
        <dbReference type="ARBA" id="ARBA00022692"/>
    </source>
</evidence>
<dbReference type="PROSITE" id="PS50929">
    <property type="entry name" value="ABC_TM1F"/>
    <property type="match status" value="3"/>
</dbReference>
<dbReference type="InterPro" id="IPR017871">
    <property type="entry name" value="ABC_transporter-like_CS"/>
</dbReference>
<feature type="transmembrane region" description="Helical" evidence="13">
    <location>
        <begin position="875"/>
        <end position="901"/>
    </location>
</feature>
<evidence type="ECO:0000256" key="8">
    <source>
        <dbReference type="ARBA" id="ARBA00022840"/>
    </source>
</evidence>
<evidence type="ECO:0000256" key="13">
    <source>
        <dbReference type="SAM" id="Phobius"/>
    </source>
</evidence>
<dbReference type="FunFam" id="1.20.1560.10:FF:000002">
    <property type="entry name" value="ABC transporter C family member 5"/>
    <property type="match status" value="1"/>
</dbReference>
<keyword evidence="6" id="KW-0677">Repeat</keyword>
<dbReference type="InterPro" id="IPR044726">
    <property type="entry name" value="ABCC_6TM_D2"/>
</dbReference>
<evidence type="ECO:0000256" key="3">
    <source>
        <dbReference type="ARBA" id="ARBA00012191"/>
    </source>
</evidence>
<dbReference type="PROSITE" id="PS00211">
    <property type="entry name" value="ABC_TRANSPORTER_1"/>
    <property type="match status" value="1"/>
</dbReference>
<evidence type="ECO:0000256" key="4">
    <source>
        <dbReference type="ARBA" id="ARBA00022448"/>
    </source>
</evidence>
<comment type="subcellular location">
    <subcellularLocation>
        <location evidence="1">Membrane</location>
        <topology evidence="1">Multi-pass membrane protein</topology>
    </subcellularLocation>
</comment>
<dbReference type="InterPro" id="IPR003439">
    <property type="entry name" value="ABC_transporter-like_ATP-bd"/>
</dbReference>
<dbReference type="InterPro" id="IPR056228">
    <property type="entry name" value="ABCC10-like_N"/>
</dbReference>
<dbReference type="CDD" id="cd03244">
    <property type="entry name" value="ABCC_MRP_domain2"/>
    <property type="match status" value="1"/>
</dbReference>
<feature type="transmembrane region" description="Helical" evidence="13">
    <location>
        <begin position="1062"/>
        <end position="1080"/>
    </location>
</feature>
<keyword evidence="8" id="KW-0067">ATP-binding</keyword>
<evidence type="ECO:0000256" key="7">
    <source>
        <dbReference type="ARBA" id="ARBA00022741"/>
    </source>
</evidence>
<dbReference type="Gene3D" id="1.20.1560.10">
    <property type="entry name" value="ABC transporter type 1, transmembrane domain"/>
    <property type="match status" value="3"/>
</dbReference>
<evidence type="ECO:0000256" key="9">
    <source>
        <dbReference type="ARBA" id="ARBA00022967"/>
    </source>
</evidence>
<evidence type="ECO:0000313" key="17">
    <source>
        <dbReference type="Proteomes" id="UP000075243"/>
    </source>
</evidence>
<accession>A0A151QZK4</accession>
<evidence type="ECO:0000256" key="10">
    <source>
        <dbReference type="ARBA" id="ARBA00022989"/>
    </source>
</evidence>
<proteinExistence type="inferred from homology"/>
<name>A0A151QZK4_CAJCA</name>
<keyword evidence="10 13" id="KW-1133">Transmembrane helix</keyword>
<dbReference type="SMART" id="SM00382">
    <property type="entry name" value="AAA"/>
    <property type="match status" value="2"/>
</dbReference>
<dbReference type="PANTHER" id="PTHR24223:SF367">
    <property type="entry name" value="ABC-TYPE XENOBIOTIC TRANSPORTER"/>
    <property type="match status" value="1"/>
</dbReference>
<dbReference type="CDD" id="cd18579">
    <property type="entry name" value="ABC_6TM_ABCC_D1"/>
    <property type="match status" value="1"/>
</dbReference>
<dbReference type="GO" id="GO:0016887">
    <property type="term" value="F:ATP hydrolysis activity"/>
    <property type="evidence" value="ECO:0007669"/>
    <property type="project" value="InterPro"/>
</dbReference>
<dbReference type="InterPro" id="IPR003593">
    <property type="entry name" value="AAA+_ATPase"/>
</dbReference>
<feature type="transmembrane region" description="Helical" evidence="13">
    <location>
        <begin position="964"/>
        <end position="986"/>
    </location>
</feature>
<evidence type="ECO:0000256" key="6">
    <source>
        <dbReference type="ARBA" id="ARBA00022737"/>
    </source>
</evidence>
<feature type="domain" description="ABC transmembrane type-1" evidence="15">
    <location>
        <begin position="283"/>
        <end position="418"/>
    </location>
</feature>
<dbReference type="GO" id="GO:0005524">
    <property type="term" value="F:ATP binding"/>
    <property type="evidence" value="ECO:0007669"/>
    <property type="project" value="UniProtKB-KW"/>
</dbReference>
<feature type="transmembrane region" description="Helical" evidence="13">
    <location>
        <begin position="36"/>
        <end position="57"/>
    </location>
</feature>
<comment type="catalytic activity">
    <reaction evidence="12">
        <text>ATP + H2O + xenobioticSide 1 = ADP + phosphate + xenobioticSide 2.</text>
        <dbReference type="EC" id="7.6.2.2"/>
    </reaction>
</comment>
<dbReference type="GO" id="GO:0008559">
    <property type="term" value="F:ABC-type xenobiotic transporter activity"/>
    <property type="evidence" value="ECO:0007669"/>
    <property type="project" value="UniProtKB-EC"/>
</dbReference>
<feature type="transmembrane region" description="Helical" evidence="13">
    <location>
        <begin position="282"/>
        <end position="308"/>
    </location>
</feature>
<dbReference type="EMBL" id="KQ484324">
    <property type="protein sequence ID" value="KYP35744.1"/>
    <property type="molecule type" value="Genomic_DNA"/>
</dbReference>
<dbReference type="OMA" id="CIEGALV"/>
<organism evidence="16 17">
    <name type="scientific">Cajanus cajan</name>
    <name type="common">Pigeon pea</name>
    <name type="synonym">Cajanus indicus</name>
    <dbReference type="NCBI Taxonomy" id="3821"/>
    <lineage>
        <taxon>Eukaryota</taxon>
        <taxon>Viridiplantae</taxon>
        <taxon>Streptophyta</taxon>
        <taxon>Embryophyta</taxon>
        <taxon>Tracheophyta</taxon>
        <taxon>Spermatophyta</taxon>
        <taxon>Magnoliopsida</taxon>
        <taxon>eudicotyledons</taxon>
        <taxon>Gunneridae</taxon>
        <taxon>Pentapetalae</taxon>
        <taxon>rosids</taxon>
        <taxon>fabids</taxon>
        <taxon>Fabales</taxon>
        <taxon>Fabaceae</taxon>
        <taxon>Papilionoideae</taxon>
        <taxon>50 kb inversion clade</taxon>
        <taxon>NPAAA clade</taxon>
        <taxon>indigoferoid/millettioid clade</taxon>
        <taxon>Phaseoleae</taxon>
        <taxon>Cajanus</taxon>
    </lineage>
</organism>
<comment type="similarity">
    <text evidence="2">Belongs to the ABC transporter superfamily. ABCC family. Conjugate transporter (TC 3.A.1.208) subfamily.</text>
</comment>
<dbReference type="InterPro" id="IPR027417">
    <property type="entry name" value="P-loop_NTPase"/>
</dbReference>
<feature type="domain" description="ABC transmembrane type-1" evidence="15">
    <location>
        <begin position="419"/>
        <end position="509"/>
    </location>
</feature>
<protein>
    <recommendedName>
        <fullName evidence="3">ABC-type xenobiotic transporter</fullName>
        <ecNumber evidence="3">7.6.2.2</ecNumber>
    </recommendedName>
</protein>
<dbReference type="GO" id="GO:0016020">
    <property type="term" value="C:membrane"/>
    <property type="evidence" value="ECO:0007669"/>
    <property type="project" value="UniProtKB-SubCell"/>
</dbReference>
<feature type="transmembrane region" description="Helical" evidence="13">
    <location>
        <begin position="404"/>
        <end position="423"/>
    </location>
</feature>
<dbReference type="STRING" id="3821.A0A151QZK4"/>
<dbReference type="InterPro" id="IPR050173">
    <property type="entry name" value="ABC_transporter_C-like"/>
</dbReference>
<evidence type="ECO:0000256" key="1">
    <source>
        <dbReference type="ARBA" id="ARBA00004141"/>
    </source>
</evidence>
<dbReference type="Pfam" id="PF00005">
    <property type="entry name" value="ABC_tran"/>
    <property type="match status" value="2"/>
</dbReference>
<dbReference type="SUPFAM" id="SSF90123">
    <property type="entry name" value="ABC transporter transmembrane region"/>
    <property type="match status" value="2"/>
</dbReference>
<keyword evidence="9" id="KW-1278">Translocase</keyword>
<feature type="domain" description="ABC transporter" evidence="14">
    <location>
        <begin position="1124"/>
        <end position="1358"/>
    </location>
</feature>
<feature type="transmembrane region" description="Helical" evidence="13">
    <location>
        <begin position="151"/>
        <end position="171"/>
    </location>
</feature>
<dbReference type="Proteomes" id="UP000075243">
    <property type="component" value="Unassembled WGS sequence"/>
</dbReference>
<dbReference type="Pfam" id="PF00664">
    <property type="entry name" value="ABC_membrane"/>
    <property type="match status" value="2"/>
</dbReference>
<evidence type="ECO:0000259" key="15">
    <source>
        <dbReference type="PROSITE" id="PS50929"/>
    </source>
</evidence>